<dbReference type="Gene3D" id="2.115.10.20">
    <property type="entry name" value="Glycosyl hydrolase domain, family 43"/>
    <property type="match status" value="1"/>
</dbReference>
<organism evidence="5 6">
    <name type="scientific">Paenibacillus harenae</name>
    <dbReference type="NCBI Taxonomy" id="306543"/>
    <lineage>
        <taxon>Bacteria</taxon>
        <taxon>Bacillati</taxon>
        <taxon>Bacillota</taxon>
        <taxon>Bacilli</taxon>
        <taxon>Bacillales</taxon>
        <taxon>Paenibacillaceae</taxon>
        <taxon>Paenibacillus</taxon>
    </lineage>
</organism>
<proteinExistence type="predicted"/>
<dbReference type="InterPro" id="IPR003343">
    <property type="entry name" value="Big_2"/>
</dbReference>
<dbReference type="PANTHER" id="PTHR43301">
    <property type="entry name" value="ARABINAN ENDO-1,5-ALPHA-L-ARABINOSIDASE"/>
    <property type="match status" value="1"/>
</dbReference>
<evidence type="ECO:0000256" key="1">
    <source>
        <dbReference type="ARBA" id="ARBA00022801"/>
    </source>
</evidence>
<dbReference type="Gene3D" id="2.60.40.1080">
    <property type="match status" value="1"/>
</dbReference>
<dbReference type="InterPro" id="IPR050727">
    <property type="entry name" value="GH43_arabinanases"/>
</dbReference>
<evidence type="ECO:0000313" key="5">
    <source>
        <dbReference type="EMBL" id="MDQ0112180.1"/>
    </source>
</evidence>
<keyword evidence="1" id="KW-0378">Hydrolase</keyword>
<dbReference type="SMART" id="SM00635">
    <property type="entry name" value="BID_2"/>
    <property type="match status" value="1"/>
</dbReference>
<keyword evidence="6" id="KW-1185">Reference proteome</keyword>
<comment type="caution">
    <text evidence="5">The sequence shown here is derived from an EMBL/GenBank/DDBJ whole genome shotgun (WGS) entry which is preliminary data.</text>
</comment>
<dbReference type="CDD" id="cd18832">
    <property type="entry name" value="GH43_GsAbnA-like"/>
    <property type="match status" value="1"/>
</dbReference>
<dbReference type="SUPFAM" id="SSF49373">
    <property type="entry name" value="Invasin/intimin cell-adhesion fragments"/>
    <property type="match status" value="1"/>
</dbReference>
<name>A0ABT9U0H7_PAEHA</name>
<evidence type="ECO:0000259" key="4">
    <source>
        <dbReference type="SMART" id="SM00635"/>
    </source>
</evidence>
<keyword evidence="2" id="KW-0326">Glycosidase</keyword>
<dbReference type="Pfam" id="PF02368">
    <property type="entry name" value="Big_2"/>
    <property type="match status" value="1"/>
</dbReference>
<feature type="domain" description="BIG2" evidence="4">
    <location>
        <begin position="853"/>
        <end position="932"/>
    </location>
</feature>
<dbReference type="InterPro" id="IPR023296">
    <property type="entry name" value="Glyco_hydro_beta-prop_sf"/>
</dbReference>
<dbReference type="SUPFAM" id="SSF75005">
    <property type="entry name" value="Arabinanase/levansucrase/invertase"/>
    <property type="match status" value="1"/>
</dbReference>
<dbReference type="InterPro" id="IPR046780">
    <property type="entry name" value="aBig_2"/>
</dbReference>
<dbReference type="InterPro" id="IPR008964">
    <property type="entry name" value="Invasin/intimin_cell_adhesion"/>
</dbReference>
<dbReference type="Pfam" id="PF20578">
    <property type="entry name" value="aBig_2"/>
    <property type="match status" value="1"/>
</dbReference>
<dbReference type="InterPro" id="IPR032291">
    <property type="entry name" value="Abn2_C"/>
</dbReference>
<dbReference type="Gene3D" id="2.40.128.10">
    <property type="match status" value="1"/>
</dbReference>
<dbReference type="Gene3D" id="2.60.120.200">
    <property type="match status" value="2"/>
</dbReference>
<dbReference type="Proteomes" id="UP001229346">
    <property type="component" value="Unassembled WGS sequence"/>
</dbReference>
<evidence type="ECO:0000256" key="3">
    <source>
        <dbReference type="SAM" id="MobiDB-lite"/>
    </source>
</evidence>
<dbReference type="Pfam" id="PF16369">
    <property type="entry name" value="GH43_C"/>
    <property type="match status" value="1"/>
</dbReference>
<protein>
    <submittedName>
        <fullName evidence="5">Beta-xylosidase</fullName>
    </submittedName>
</protein>
<dbReference type="SUPFAM" id="SSF49899">
    <property type="entry name" value="Concanavalin A-like lectins/glucanases"/>
    <property type="match status" value="2"/>
</dbReference>
<dbReference type="EMBL" id="JAUSSU010000003">
    <property type="protein sequence ID" value="MDQ0112180.1"/>
    <property type="molecule type" value="Genomic_DNA"/>
</dbReference>
<dbReference type="InterPro" id="IPR013320">
    <property type="entry name" value="ConA-like_dom_sf"/>
</dbReference>
<gene>
    <name evidence="5" type="ORF">J2T15_001615</name>
</gene>
<reference evidence="5 6" key="1">
    <citation type="submission" date="2023-07" db="EMBL/GenBank/DDBJ databases">
        <title>Sorghum-associated microbial communities from plants grown in Nebraska, USA.</title>
        <authorList>
            <person name="Schachtman D."/>
        </authorList>
    </citation>
    <scope>NUCLEOTIDE SEQUENCE [LARGE SCALE GENOMIC DNA]</scope>
    <source>
        <strain evidence="5 6">CC482</strain>
    </source>
</reference>
<feature type="region of interest" description="Disordered" evidence="3">
    <location>
        <begin position="36"/>
        <end position="56"/>
    </location>
</feature>
<dbReference type="Pfam" id="PF13385">
    <property type="entry name" value="Laminin_G_3"/>
    <property type="match status" value="2"/>
</dbReference>
<evidence type="ECO:0000256" key="2">
    <source>
        <dbReference type="ARBA" id="ARBA00023295"/>
    </source>
</evidence>
<sequence length="1143" mass="122639">MKTGNSLRKEAMKLLIGFLAIVLLLPTTLVGAVPATDGASKPTAPSKTDPTFGEVSVHDPSIVKDGDTYYVFGSHIEAAKSTDLMHWTRFTNGYAATDNALFGDLSANLAESFDWAGENDADSLGGFSVWAPDVLWNADYVNEDGSKGAYLMYYSASSTYIRSAIGIAASQSIEGPYEYVDTIIYSGFTQDTAMDENSVIDKKWTNTNIPELIEDGVLEESTAWFNGNGSYKNSVYPNAIDANLFYDEEGKLHMTYGSWSGGIFLLEIDKTTGRPIYPGADGETDDGRLIDRYFGTKIAGGYGKSGEGPYVRYDSETGYYFLNVTYGWLGADGAYNMRLFRATSPEGPYTDALGQDAVLPGNTANDPYGNKLIGNYLFERKVGDPGTGIGIGYVSSGHNSLYFDETSGQKFIVFHTRFPESGEFHEVRVHQLFMNEDNWPVVAPHRYAGEKLAKVNEKHIAGEYRFINHGKTNAVPTVKSVLIRLNEDHTVSGDVTGSWRLKDNYFAEMTIEGVIYKGVYAKLWDEASQSDVITFTAMSGEGASIWGSKLRDRTDKQLVNDVLKDIQLGDLTKVVSDLTLPHEGARYSEISWATSDSDIVTDQGVVTRPEAHAGPATAVLTATVTKGGETGSKAFTINVLPSQPSELVANYEFEEGLSDSTGSFGEGTVTGNRIDNTDGMIAYSEGMYGNAASLDGNSGIKLPNGLIGGNSYSVSLWLNPEELTAFTTVFFGARDANNWISLLPQGPVGNQTMLWSGSEKWYDAAAGMTIKARQWSHIAFTVENGNAKLYVNGALKFSGAGFPDIFTSGDGVFSLGVNWWDTPYKGLLDDLRIYEGILTQQEVQQLVFDPEVAVDGVQLGVSDKKVFVGNTYTPSNVAVSPINAGNRQLLWSSANEAVAMVDGHTGKVTAVQAGIAEITATAADGSGATASYLVEVVDQAVAHYGFDGDLTDALGGTAGSVTGNRVDNAGGTITFGEGVSGEAAIFNGSSGVRLPNGLIASDSYTVAMSLYVERGSQYTPAFFGARSGDSWISLVPRGPGDAQPTMLWSGTAWYDAPTGMQIPVGEWAHVAFTVEEGRVTVYINGEEKFTGTGFPNVFTTADGVFALGVNYWDTPFAGMIDELLVYDAALSAEQIAELGAGAP</sequence>
<evidence type="ECO:0000313" key="6">
    <source>
        <dbReference type="Proteomes" id="UP001229346"/>
    </source>
</evidence>
<dbReference type="PANTHER" id="PTHR43301:SF3">
    <property type="entry name" value="ARABINAN ENDO-1,5-ALPHA-L-ARABINOSIDASE A-RELATED"/>
    <property type="match status" value="1"/>
</dbReference>
<accession>A0ABT9U0H7</accession>